<sequence length="39" mass="4787">MARRRRLTRRGSRRLFSKTASRTRKRNLRARPMRGGFRI</sequence>
<name>A0A8S5V197_9VIRU</name>
<evidence type="ECO:0000313" key="2">
    <source>
        <dbReference type="EMBL" id="DAG00493.1"/>
    </source>
</evidence>
<proteinExistence type="predicted"/>
<reference evidence="2" key="1">
    <citation type="journal article" date="2021" name="Proc. Natl. Acad. Sci. U.S.A.">
        <title>A Catalog of Tens of Thousands of Viruses from Human Metagenomes Reveals Hidden Associations with Chronic Diseases.</title>
        <authorList>
            <person name="Tisza M.J."/>
            <person name="Buck C.B."/>
        </authorList>
    </citation>
    <scope>NUCLEOTIDE SEQUENCE</scope>
    <source>
        <strain evidence="2">Ct05d3</strain>
    </source>
</reference>
<organism evidence="2">
    <name type="scientific">Microviridae sp. ct05d3</name>
    <dbReference type="NCBI Taxonomy" id="2824982"/>
    <lineage>
        <taxon>Viruses</taxon>
        <taxon>Monodnaviria</taxon>
        <taxon>Sangervirae</taxon>
        <taxon>Phixviricota</taxon>
        <taxon>Malgrandaviricetes</taxon>
        <taxon>Petitvirales</taxon>
        <taxon>Microviridae</taxon>
    </lineage>
</organism>
<accession>A0A8S5V197</accession>
<feature type="compositionally biased region" description="Basic residues" evidence="1">
    <location>
        <begin position="1"/>
        <end position="32"/>
    </location>
</feature>
<feature type="region of interest" description="Disordered" evidence="1">
    <location>
        <begin position="1"/>
        <end position="39"/>
    </location>
</feature>
<evidence type="ECO:0000256" key="1">
    <source>
        <dbReference type="SAM" id="MobiDB-lite"/>
    </source>
</evidence>
<protein>
    <submittedName>
        <fullName evidence="2">Uncharacterized protein</fullName>
    </submittedName>
</protein>
<dbReference type="EMBL" id="BK016181">
    <property type="protein sequence ID" value="DAG00493.1"/>
    <property type="molecule type" value="Genomic_DNA"/>
</dbReference>